<dbReference type="SMART" id="SM00347">
    <property type="entry name" value="HTH_MARR"/>
    <property type="match status" value="1"/>
</dbReference>
<evidence type="ECO:0000256" key="1">
    <source>
        <dbReference type="ARBA" id="ARBA00023015"/>
    </source>
</evidence>
<feature type="domain" description="HTH marR-type" evidence="4">
    <location>
        <begin position="28"/>
        <end position="162"/>
    </location>
</feature>
<evidence type="ECO:0000313" key="5">
    <source>
        <dbReference type="EMBL" id="GAA2055022.1"/>
    </source>
</evidence>
<evidence type="ECO:0000256" key="2">
    <source>
        <dbReference type="ARBA" id="ARBA00023125"/>
    </source>
</evidence>
<dbReference type="InterPro" id="IPR036390">
    <property type="entry name" value="WH_DNA-bd_sf"/>
</dbReference>
<keyword evidence="3" id="KW-0804">Transcription</keyword>
<reference evidence="5 6" key="1">
    <citation type="journal article" date="2019" name="Int. J. Syst. Evol. Microbiol.">
        <title>The Global Catalogue of Microorganisms (GCM) 10K type strain sequencing project: providing services to taxonomists for standard genome sequencing and annotation.</title>
        <authorList>
            <consortium name="The Broad Institute Genomics Platform"/>
            <consortium name="The Broad Institute Genome Sequencing Center for Infectious Disease"/>
            <person name="Wu L."/>
            <person name="Ma J."/>
        </authorList>
    </citation>
    <scope>NUCLEOTIDE SEQUENCE [LARGE SCALE GENOMIC DNA]</scope>
    <source>
        <strain evidence="5 6">JCM 16014</strain>
    </source>
</reference>
<dbReference type="SUPFAM" id="SSF46785">
    <property type="entry name" value="Winged helix' DNA-binding domain"/>
    <property type="match status" value="1"/>
</dbReference>
<dbReference type="InterPro" id="IPR000835">
    <property type="entry name" value="HTH_MarR-typ"/>
</dbReference>
<dbReference type="RefSeq" id="WP_344670403.1">
    <property type="nucleotide sequence ID" value="NZ_BAAAQN010000060.1"/>
</dbReference>
<dbReference type="InterPro" id="IPR023187">
    <property type="entry name" value="Tscrpt_reg_MarR-type_CS"/>
</dbReference>
<dbReference type="PROSITE" id="PS50995">
    <property type="entry name" value="HTH_MARR_2"/>
    <property type="match status" value="1"/>
</dbReference>
<dbReference type="PANTHER" id="PTHR33164:SF94">
    <property type="entry name" value="TRANSCRIPTIONAL REGULATORY PROTEIN-RELATED"/>
    <property type="match status" value="1"/>
</dbReference>
<keyword evidence="2" id="KW-0238">DNA-binding</keyword>
<proteinExistence type="predicted"/>
<dbReference type="PRINTS" id="PR00598">
    <property type="entry name" value="HTHMARR"/>
</dbReference>
<gene>
    <name evidence="5" type="ORF">GCM10009839_74360</name>
</gene>
<sequence>MQTNSRPDREVRLPAADAAAAAAGAADVREVTASLLAASRLIVALSARALADVDETLTLPQLRTLVVLADRPPLKLSDLAAELGVNPSTAVRMADRLAAAGLLARRPNPDSRREQLLLLTPDGRDLVRTVMDRRQAEIAELVGHLPAADRAGLVQALRSLTAAARHTYPDSPDHPGLRLG</sequence>
<comment type="caution">
    <text evidence="5">The sequence shown here is derived from an EMBL/GenBank/DDBJ whole genome shotgun (WGS) entry which is preliminary data.</text>
</comment>
<keyword evidence="6" id="KW-1185">Reference proteome</keyword>
<evidence type="ECO:0000313" key="6">
    <source>
        <dbReference type="Proteomes" id="UP001500751"/>
    </source>
</evidence>
<dbReference type="InterPro" id="IPR036388">
    <property type="entry name" value="WH-like_DNA-bd_sf"/>
</dbReference>
<evidence type="ECO:0000256" key="3">
    <source>
        <dbReference type="ARBA" id="ARBA00023163"/>
    </source>
</evidence>
<dbReference type="Gene3D" id="1.10.10.10">
    <property type="entry name" value="Winged helix-like DNA-binding domain superfamily/Winged helix DNA-binding domain"/>
    <property type="match status" value="1"/>
</dbReference>
<accession>A0ABN2VE05</accession>
<name>A0ABN2VE05_9ACTN</name>
<keyword evidence="1" id="KW-0805">Transcription regulation</keyword>
<dbReference type="PROSITE" id="PS01117">
    <property type="entry name" value="HTH_MARR_1"/>
    <property type="match status" value="1"/>
</dbReference>
<dbReference type="EMBL" id="BAAAQN010000060">
    <property type="protein sequence ID" value="GAA2055022.1"/>
    <property type="molecule type" value="Genomic_DNA"/>
</dbReference>
<dbReference type="Proteomes" id="UP001500751">
    <property type="component" value="Unassembled WGS sequence"/>
</dbReference>
<organism evidence="5 6">
    <name type="scientific">Catenulispora yoronensis</name>
    <dbReference type="NCBI Taxonomy" id="450799"/>
    <lineage>
        <taxon>Bacteria</taxon>
        <taxon>Bacillati</taxon>
        <taxon>Actinomycetota</taxon>
        <taxon>Actinomycetes</taxon>
        <taxon>Catenulisporales</taxon>
        <taxon>Catenulisporaceae</taxon>
        <taxon>Catenulispora</taxon>
    </lineage>
</organism>
<protein>
    <submittedName>
        <fullName evidence="5">MarR family transcriptional regulator</fullName>
    </submittedName>
</protein>
<dbReference type="InterPro" id="IPR039422">
    <property type="entry name" value="MarR/SlyA-like"/>
</dbReference>
<dbReference type="PANTHER" id="PTHR33164">
    <property type="entry name" value="TRANSCRIPTIONAL REGULATOR, MARR FAMILY"/>
    <property type="match status" value="1"/>
</dbReference>
<dbReference type="Pfam" id="PF01047">
    <property type="entry name" value="MarR"/>
    <property type="match status" value="1"/>
</dbReference>
<evidence type="ECO:0000259" key="4">
    <source>
        <dbReference type="PROSITE" id="PS50995"/>
    </source>
</evidence>